<gene>
    <name evidence="2" type="ORF">KSF_073370</name>
</gene>
<dbReference type="RefSeq" id="WP_220207857.1">
    <property type="nucleotide sequence ID" value="NZ_BNJK01000001.1"/>
</dbReference>
<dbReference type="EMBL" id="BNJK01000001">
    <property type="protein sequence ID" value="GHO97289.1"/>
    <property type="molecule type" value="Genomic_DNA"/>
</dbReference>
<comment type="caution">
    <text evidence="2">The sequence shown here is derived from an EMBL/GenBank/DDBJ whole genome shotgun (WGS) entry which is preliminary data.</text>
</comment>
<dbReference type="Proteomes" id="UP000597444">
    <property type="component" value="Unassembled WGS sequence"/>
</dbReference>
<reference evidence="2" key="1">
    <citation type="submission" date="2020-10" db="EMBL/GenBank/DDBJ databases">
        <title>Taxonomic study of unclassified bacteria belonging to the class Ktedonobacteria.</title>
        <authorList>
            <person name="Yabe S."/>
            <person name="Wang C.M."/>
            <person name="Zheng Y."/>
            <person name="Sakai Y."/>
            <person name="Cavaletti L."/>
            <person name="Monciardini P."/>
            <person name="Donadio S."/>
        </authorList>
    </citation>
    <scope>NUCLEOTIDE SEQUENCE</scope>
    <source>
        <strain evidence="2">ID150040</strain>
    </source>
</reference>
<dbReference type="InterPro" id="IPR038740">
    <property type="entry name" value="BioF2-like_GNAT_dom"/>
</dbReference>
<name>A0A8J3IKK7_9CHLR</name>
<evidence type="ECO:0000313" key="2">
    <source>
        <dbReference type="EMBL" id="GHO97289.1"/>
    </source>
</evidence>
<dbReference type="AlphaFoldDB" id="A0A8J3IKK7"/>
<protein>
    <recommendedName>
        <fullName evidence="1">BioF2-like acetyltransferase domain-containing protein</fullName>
    </recommendedName>
</protein>
<organism evidence="2 3">
    <name type="scientific">Reticulibacter mediterranei</name>
    <dbReference type="NCBI Taxonomy" id="2778369"/>
    <lineage>
        <taxon>Bacteria</taxon>
        <taxon>Bacillati</taxon>
        <taxon>Chloroflexota</taxon>
        <taxon>Ktedonobacteria</taxon>
        <taxon>Ktedonobacterales</taxon>
        <taxon>Reticulibacteraceae</taxon>
        <taxon>Reticulibacter</taxon>
    </lineage>
</organism>
<keyword evidence="3" id="KW-1185">Reference proteome</keyword>
<accession>A0A8J3IKK7</accession>
<evidence type="ECO:0000313" key="3">
    <source>
        <dbReference type="Proteomes" id="UP000597444"/>
    </source>
</evidence>
<dbReference type="SUPFAM" id="SSF55729">
    <property type="entry name" value="Acyl-CoA N-acyltransferases (Nat)"/>
    <property type="match status" value="1"/>
</dbReference>
<dbReference type="Pfam" id="PF13480">
    <property type="entry name" value="Acetyltransf_6"/>
    <property type="match status" value="1"/>
</dbReference>
<dbReference type="InterPro" id="IPR016181">
    <property type="entry name" value="Acyl_CoA_acyltransferase"/>
</dbReference>
<evidence type="ECO:0000259" key="1">
    <source>
        <dbReference type="Pfam" id="PF13480"/>
    </source>
</evidence>
<sequence>MIKNGPTHYIANVTTRYMALLLDEQIVLPISINEEEYANSYVCSPYSHYVTYAKEELVLIQQRWLKFALKILIDCFGVFCKWCRINKTVHINNWLLSTNLYPALRPEQLAATLSFLRERFPQHALILRSLNAYTNASLLEAARQYGCRLVPSRQIYLVEPANGGSIPSKARWLLKRDRALVQKHGYSVVAANELQEQDIPRIVEIYNMLYLQKYSLCNPMFNEEFIRLALQGQTLHLVTLRKDGRVDAVLGYFCRNGVMTTPLFGYDTELPLEIGLYRMLSALLFFIAQENKYVLHESSGAAQFKRNRGAIADIEYSAVYDLHLPWYRRLCWIVLSRILDGVGIPLMKRYRL</sequence>
<feature type="domain" description="BioF2-like acetyltransferase" evidence="1">
    <location>
        <begin position="171"/>
        <end position="281"/>
    </location>
</feature>
<proteinExistence type="predicted"/>